<dbReference type="Proteomes" id="UP001458070">
    <property type="component" value="Unassembled WGS sequence"/>
</dbReference>
<evidence type="ECO:0000313" key="2">
    <source>
        <dbReference type="EMBL" id="MEM0623851.1"/>
    </source>
</evidence>
<organism evidence="4 6">
    <name type="scientific">Klebsiella grimontii</name>
    <dbReference type="NCBI Taxonomy" id="2058152"/>
    <lineage>
        <taxon>Bacteria</taxon>
        <taxon>Pseudomonadati</taxon>
        <taxon>Pseudomonadota</taxon>
        <taxon>Gammaproteobacteria</taxon>
        <taxon>Enterobacterales</taxon>
        <taxon>Enterobacteriaceae</taxon>
        <taxon>Klebsiella/Raoultella group</taxon>
        <taxon>Klebsiella</taxon>
    </lineage>
</organism>
<accession>A0A285B0A2</accession>
<protein>
    <submittedName>
        <fullName evidence="5">30S ribosomal protein S4 related protein</fullName>
    </submittedName>
    <submittedName>
        <fullName evidence="1">Sugar ABC transporter</fullName>
    </submittedName>
</protein>
<gene>
    <name evidence="2" type="ORF">AAFL32_08130</name>
    <name evidence="1" type="ORF">HV064_02205</name>
    <name evidence="3" type="ORF">HV234_20795</name>
    <name evidence="4" type="ORF">KOSB73_220441</name>
    <name evidence="5" type="ORF">NCTC9149_05236</name>
</gene>
<dbReference type="GeneID" id="97396740"/>
<proteinExistence type="predicted"/>
<dbReference type="EMBL" id="JBCGEM010000005">
    <property type="protein sequence ID" value="MEM0623851.1"/>
    <property type="molecule type" value="Genomic_DNA"/>
</dbReference>
<evidence type="ECO:0000313" key="1">
    <source>
        <dbReference type="EMBL" id="MBA8122737.1"/>
    </source>
</evidence>
<dbReference type="Proteomes" id="UP000220639">
    <property type="component" value="Unassembled WGS sequence"/>
</dbReference>
<evidence type="ECO:0000313" key="5">
    <source>
        <dbReference type="EMBL" id="STW08769.1"/>
    </source>
</evidence>
<dbReference type="EMBL" id="UGMX01000002">
    <property type="protein sequence ID" value="STW08769.1"/>
    <property type="molecule type" value="Genomic_DNA"/>
</dbReference>
<dbReference type="GO" id="GO:0005840">
    <property type="term" value="C:ribosome"/>
    <property type="evidence" value="ECO:0007669"/>
    <property type="project" value="UniProtKB-KW"/>
</dbReference>
<evidence type="ECO:0000313" key="6">
    <source>
        <dbReference type="Proteomes" id="UP000220639"/>
    </source>
</evidence>
<evidence type="ECO:0000313" key="3">
    <source>
        <dbReference type="EMBL" id="QLO53800.1"/>
    </source>
</evidence>
<name>A0A285B0A2_9ENTR</name>
<evidence type="ECO:0000313" key="8">
    <source>
        <dbReference type="Proteomes" id="UP000510937"/>
    </source>
</evidence>
<evidence type="ECO:0000313" key="9">
    <source>
        <dbReference type="Proteomes" id="UP000557483"/>
    </source>
</evidence>
<reference evidence="6" key="2">
    <citation type="submission" date="2017-08" db="EMBL/GenBank/DDBJ databases">
        <authorList>
            <person name="Brisse S."/>
        </authorList>
    </citation>
    <scope>NUCLEOTIDE SEQUENCE [LARGE SCALE GENOMIC DNA]</scope>
    <source>
        <strain evidence="6">06D021</strain>
    </source>
</reference>
<sequence length="180" mass="20328">MLYIVECSYADPESEAGWNRFYSQHKLPALVSVSGFRASQRFRALSSGCPVYLAIHTIHDADTIASEAYRHKGGGDFARWQAHIRDWRRNLYRYSGVFPAVSEEDVLLLSPEPLDFVDSELGYQPTRLPAAGLDNNPSLRVVYVLPRREAMLLAGREKAWIYEPMAGQLQSPAEKQPASR</sequence>
<reference evidence="2 10" key="6">
    <citation type="submission" date="2024-04" db="EMBL/GenBank/DDBJ databases">
        <title>Draft genome assemblies of urinary isolates.</title>
        <authorList>
            <person name="Appleberry H."/>
            <person name="Kula A."/>
            <person name="Wolfe A.J."/>
            <person name="Putonti C."/>
        </authorList>
    </citation>
    <scope>NUCLEOTIDE SEQUENCE [LARGE SCALE GENOMIC DNA]</scope>
    <source>
        <strain evidence="2 10">UMB12529</strain>
    </source>
</reference>
<keyword evidence="5" id="KW-0689">Ribosomal protein</keyword>
<dbReference type="EMBL" id="JABXRN010000001">
    <property type="protein sequence ID" value="MBA8122737.1"/>
    <property type="molecule type" value="Genomic_DNA"/>
</dbReference>
<keyword evidence="5" id="KW-0687">Ribonucleoprotein</keyword>
<keyword evidence="10" id="KW-1185">Reference proteome</keyword>
<dbReference type="Proteomes" id="UP000510937">
    <property type="component" value="Chromosome"/>
</dbReference>
<evidence type="ECO:0000313" key="10">
    <source>
        <dbReference type="Proteomes" id="UP001458070"/>
    </source>
</evidence>
<reference evidence="8 9" key="4">
    <citation type="submission" date="2020-06" db="EMBL/GenBank/DDBJ databases">
        <title>REHAB project genomes.</title>
        <authorList>
            <person name="Shaw L.P."/>
        </authorList>
    </citation>
    <scope>NUCLEOTIDE SEQUENCE [LARGE SCALE GENOMIC DNA]</scope>
    <source>
        <strain evidence="1 9">RHBSTW-00092</strain>
        <strain evidence="8">RHBSTW-00555</strain>
    </source>
</reference>
<evidence type="ECO:0000313" key="4">
    <source>
        <dbReference type="EMBL" id="SNU34322.1"/>
    </source>
</evidence>
<dbReference type="Proteomes" id="UP000557483">
    <property type="component" value="Unassembled WGS sequence"/>
</dbReference>
<dbReference type="Proteomes" id="UP000254571">
    <property type="component" value="Unassembled WGS sequence"/>
</dbReference>
<reference evidence="5 7" key="3">
    <citation type="submission" date="2018-06" db="EMBL/GenBank/DDBJ databases">
        <authorList>
            <consortium name="Pathogen Informatics"/>
            <person name="Doyle S."/>
        </authorList>
    </citation>
    <scope>NUCLEOTIDE SEQUENCE [LARGE SCALE GENOMIC DNA]</scope>
    <source>
        <strain evidence="5 7">NCTC9149</strain>
    </source>
</reference>
<dbReference type="AlphaFoldDB" id="A0A285B0A2"/>
<dbReference type="EMBL" id="CP055315">
    <property type="protein sequence ID" value="QLO53800.1"/>
    <property type="molecule type" value="Genomic_DNA"/>
</dbReference>
<reference evidence="3" key="5">
    <citation type="journal article" date="2021" name="Microb. Genom.">
        <title>A genomic epidemiological study shows that prevalence of antimicrobial resistance in Enterobacterales is associated with the livestock host, as well as antimicrobial usage.</title>
        <authorList>
            <person name="AbuOun M."/>
            <person name="Jones H."/>
            <person name="Stubberfield E."/>
            <person name="Gilson D."/>
            <person name="Shaw L.P."/>
            <person name="Hubbard A.T.M."/>
            <person name="Chau K.K."/>
            <person name="Sebra R."/>
            <person name="Peto T.E.A."/>
            <person name="Crook D.W."/>
            <person name="Read D.S."/>
            <person name="Gweon H.S."/>
            <person name="Walker A.S."/>
            <person name="Stoesser N."/>
            <person name="Smith R.P."/>
            <person name="Anjum M.F."/>
            <person name="On Behalf Of The Rehab Consortium."/>
        </authorList>
    </citation>
    <scope>NUCLEOTIDE SEQUENCE</scope>
    <source>
        <strain evidence="3">RHBSTW-00555</strain>
    </source>
</reference>
<reference evidence="4" key="1">
    <citation type="submission" date="2017-08" db="EMBL/GenBank/DDBJ databases">
        <authorList>
            <person name="de Groot N.N."/>
        </authorList>
    </citation>
    <scope>NUCLEOTIDE SEQUENCE [LARGE SCALE GENOMIC DNA]</scope>
    <source>
        <strain evidence="4">06D021</strain>
    </source>
</reference>
<dbReference type="EMBL" id="FZTC01000015">
    <property type="protein sequence ID" value="SNU34322.1"/>
    <property type="molecule type" value="Genomic_DNA"/>
</dbReference>
<evidence type="ECO:0000313" key="7">
    <source>
        <dbReference type="Proteomes" id="UP000254571"/>
    </source>
</evidence>
<dbReference type="RefSeq" id="WP_049088974.1">
    <property type="nucleotide sequence ID" value="NZ_CABGKG010000002.1"/>
</dbReference>